<dbReference type="Proteomes" id="UP001153069">
    <property type="component" value="Unassembled WGS sequence"/>
</dbReference>
<evidence type="ECO:0000313" key="2">
    <source>
        <dbReference type="EMBL" id="CAB9522125.1"/>
    </source>
</evidence>
<reference evidence="2" key="1">
    <citation type="submission" date="2020-06" db="EMBL/GenBank/DDBJ databases">
        <authorList>
            <consortium name="Plant Systems Biology data submission"/>
        </authorList>
    </citation>
    <scope>NUCLEOTIDE SEQUENCE</scope>
    <source>
        <strain evidence="2">D6</strain>
    </source>
</reference>
<evidence type="ECO:0000256" key="1">
    <source>
        <dbReference type="SAM" id="MobiDB-lite"/>
    </source>
</evidence>
<proteinExistence type="predicted"/>
<feature type="region of interest" description="Disordered" evidence="1">
    <location>
        <begin position="649"/>
        <end position="668"/>
    </location>
</feature>
<feature type="region of interest" description="Disordered" evidence="1">
    <location>
        <begin position="164"/>
        <end position="183"/>
    </location>
</feature>
<keyword evidence="3" id="KW-1185">Reference proteome</keyword>
<feature type="region of interest" description="Disordered" evidence="1">
    <location>
        <begin position="311"/>
        <end position="354"/>
    </location>
</feature>
<organism evidence="2 3">
    <name type="scientific">Seminavis robusta</name>
    <dbReference type="NCBI Taxonomy" id="568900"/>
    <lineage>
        <taxon>Eukaryota</taxon>
        <taxon>Sar</taxon>
        <taxon>Stramenopiles</taxon>
        <taxon>Ochrophyta</taxon>
        <taxon>Bacillariophyta</taxon>
        <taxon>Bacillariophyceae</taxon>
        <taxon>Bacillariophycidae</taxon>
        <taxon>Naviculales</taxon>
        <taxon>Naviculaceae</taxon>
        <taxon>Seminavis</taxon>
    </lineage>
</organism>
<gene>
    <name evidence="2" type="ORF">SEMRO_1270_G257950.1</name>
</gene>
<comment type="caution">
    <text evidence="2">The sequence shown here is derived from an EMBL/GenBank/DDBJ whole genome shotgun (WGS) entry which is preliminary data.</text>
</comment>
<name>A0A9N8EP49_9STRA</name>
<feature type="region of interest" description="Disordered" evidence="1">
    <location>
        <begin position="1"/>
        <end position="20"/>
    </location>
</feature>
<evidence type="ECO:0000313" key="3">
    <source>
        <dbReference type="Proteomes" id="UP001153069"/>
    </source>
</evidence>
<feature type="compositionally biased region" description="Low complexity" evidence="1">
    <location>
        <begin position="313"/>
        <end position="322"/>
    </location>
</feature>
<feature type="compositionally biased region" description="Acidic residues" evidence="1">
    <location>
        <begin position="396"/>
        <end position="406"/>
    </location>
</feature>
<protein>
    <submittedName>
        <fullName evidence="2">Uncharacterized protein</fullName>
    </submittedName>
</protein>
<accession>A0A9N8EP49</accession>
<feature type="region of interest" description="Disordered" evidence="1">
    <location>
        <begin position="371"/>
        <end position="409"/>
    </location>
</feature>
<feature type="compositionally biased region" description="Basic and acidic residues" evidence="1">
    <location>
        <begin position="649"/>
        <end position="659"/>
    </location>
</feature>
<feature type="compositionally biased region" description="Polar residues" evidence="1">
    <location>
        <begin position="1"/>
        <end position="14"/>
    </location>
</feature>
<dbReference type="AlphaFoldDB" id="A0A9N8EP49"/>
<feature type="compositionally biased region" description="Gly residues" evidence="1">
    <location>
        <begin position="337"/>
        <end position="352"/>
    </location>
</feature>
<dbReference type="EMBL" id="CAICTM010001268">
    <property type="protein sequence ID" value="CAB9522125.1"/>
    <property type="molecule type" value="Genomic_DNA"/>
</dbReference>
<sequence length="738" mass="81714">MTDLIEQQPQQETTVDPLGMDTDDLFGLGLILGDNSDASMASSGEPKVYLEDHHVVLKAHSKPTEATKIFKEKVRFVCGRNELKDDVIESIKALQDAYYACRNSGAVKKTSFWVSVDKAQHEGKFEEWTIANAREDIRYIKAPQGKKGKEVAVVQANNNCLRDEIKNNGGRSTESRRKRAKPDQVVVLEEEPERSAPPMPVPSLSVAVQPKFALQGLEGLQGHAMNVCEAWINESKDWAERVVKRCLVDKFEEDVKEYDTFLKQNPVPMTNQMDEDYNRHRQETHNSLLVDILNRLGNRMVEWYDENYRARTSRASASQRSTNQGPNGDGHDRKPHLGGGPNGSAGGGGGGADFPPFRSDFACRGCSGGPGDENSHMDDSYEDSDSDWDSSSNFTDWDDDEEEEDLTSVTSLTCDGSLELAVSGLEILVRPENDAEQALQIECTVDAKDLQLLQLDDFNVPIAQHVVELGPHVYDDHPYAYYDLFSGVISIESSDASLDSSAHDVPVASPHSLASNDGNGLQAYMDADATEASESIAYKASPFEQLALATAENPSDDDLTEKDAEALISSVSGSDPIVGSVCHLRNDSCSGSAQHEAAKTPFVSEAESGYQKKLTKQCIHHCDSTEIKIPERLVEFGDDRIFWQRQDMKTSKNDVDETARAPPKRTSSRLSSFQIRLKSLGRMGCWLDKTYAGKSSCSLHPRRRQSLFVDPQFRLDSDDETEGTDVEDLLSLDHEIKS</sequence>